<dbReference type="EMBL" id="VXIV02000637">
    <property type="protein sequence ID" value="KAF6037017.1"/>
    <property type="molecule type" value="Genomic_DNA"/>
</dbReference>
<feature type="region of interest" description="Disordered" evidence="1">
    <location>
        <begin position="179"/>
        <end position="256"/>
    </location>
</feature>
<feature type="compositionally biased region" description="Polar residues" evidence="1">
    <location>
        <begin position="418"/>
        <end position="436"/>
    </location>
</feature>
<keyword evidence="3" id="KW-1185">Reference proteome</keyword>
<feature type="region of interest" description="Disordered" evidence="1">
    <location>
        <begin position="721"/>
        <end position="753"/>
    </location>
</feature>
<feature type="region of interest" description="Disordered" evidence="1">
    <location>
        <begin position="329"/>
        <end position="394"/>
    </location>
</feature>
<dbReference type="InterPro" id="IPR011989">
    <property type="entry name" value="ARM-like"/>
</dbReference>
<feature type="compositionally biased region" description="Polar residues" evidence="1">
    <location>
        <begin position="196"/>
        <end position="220"/>
    </location>
</feature>
<feature type="compositionally biased region" description="Basic and acidic residues" evidence="1">
    <location>
        <begin position="179"/>
        <end position="188"/>
    </location>
</feature>
<sequence>MSRSAWESPQHMGDDLDGLAFNATSRQSNVNISRSQDDATVSYHFQRPQSENDLQSFAGGKRWPIGDDTLVEQAKSVSDLEREFNNINLGSDFSTKKFWEVDDGHISDGKGAMFSASSPWSPRHSTWSSPTTDHTVPQALPLSPGRHNTYQNVLGSDMVDYVLGDPLGKTMSSLRIKHDFSHDPENDSIKAAIPKSSKTSSPFEPIENNNKSGDSQSELLINNGDEGFREEEQVKQPPSVIGSTPTKKPPVHSSFAPILPQASSALNQLNTSQGYGLSMHSGGVGDVLSYPDYMPMGGVPSLESPANQFSSMSAPPLDIYSNLQQTSQHNNPKMVNVPPQPGYPQSVLQPQLQQPPLQPVQSSLQLSMPPPQQPQAIPQQPPTPGGQPTHMPFAVVNAPSQPQQQQFNMQQHQIAPNSSMSLANPTNTANAPQQQPVYPHPGNASYVINGQEPFTTVGMPVTGQMVPTQLVQMPWGFYPTNIMPPQSMANQQQRPPSGQRPPTPNQQQAAMTPAGDGQQQQPVPMNAAPMQIQPNNFVDMNGFPVFVACYDQNGQLVTTMNNPRGMPGAPIRLISPAPFMFNPGPNNSQQPQQGFNAVNSVNYNNSNGGPASMANVQMNPPMQLNMQGPPQQIPMTSNTGQMNGNNFSQGMNMAQPPPPAPPQQSDFGMPQRQDSFNDHGLYMQSSPAGPLGLVQPPAISSPLGNTSGLGLGSGGRLYSTAPGAEGTYRNSAMPPGHAHSNNMSSTPIFNNRQPKETLSVGRSSLLEDFRNNRIANLQLKDLTHHVVEFSQDQHGSR</sequence>
<dbReference type="OrthoDB" id="668540at2759"/>
<evidence type="ECO:0000256" key="1">
    <source>
        <dbReference type="SAM" id="MobiDB-lite"/>
    </source>
</evidence>
<proteinExistence type="predicted"/>
<organism evidence="2 3">
    <name type="scientific">Bugula neritina</name>
    <name type="common">Brown bryozoan</name>
    <name type="synonym">Sertularia neritina</name>
    <dbReference type="NCBI Taxonomy" id="10212"/>
    <lineage>
        <taxon>Eukaryota</taxon>
        <taxon>Metazoa</taxon>
        <taxon>Spiralia</taxon>
        <taxon>Lophotrochozoa</taxon>
        <taxon>Bryozoa</taxon>
        <taxon>Gymnolaemata</taxon>
        <taxon>Cheilostomatida</taxon>
        <taxon>Flustrina</taxon>
        <taxon>Buguloidea</taxon>
        <taxon>Bugulidae</taxon>
        <taxon>Bugula</taxon>
    </lineage>
</organism>
<evidence type="ECO:0000313" key="2">
    <source>
        <dbReference type="EMBL" id="KAF6037017.1"/>
    </source>
</evidence>
<gene>
    <name evidence="2" type="ORF">EB796_004678</name>
</gene>
<feature type="compositionally biased region" description="Polar residues" evidence="1">
    <location>
        <begin position="739"/>
        <end position="752"/>
    </location>
</feature>
<comment type="caution">
    <text evidence="2">The sequence shown here is derived from an EMBL/GenBank/DDBJ whole genome shotgun (WGS) entry which is preliminary data.</text>
</comment>
<feature type="region of interest" description="Disordered" evidence="1">
    <location>
        <begin position="482"/>
        <end position="524"/>
    </location>
</feature>
<feature type="region of interest" description="Disordered" evidence="1">
    <location>
        <begin position="124"/>
        <end position="144"/>
    </location>
</feature>
<accession>A0A7J7KFH0</accession>
<protein>
    <submittedName>
        <fullName evidence="2">PUM2</fullName>
    </submittedName>
</protein>
<feature type="compositionally biased region" description="Polar residues" evidence="1">
    <location>
        <begin position="124"/>
        <end position="135"/>
    </location>
</feature>
<reference evidence="2" key="1">
    <citation type="submission" date="2020-06" db="EMBL/GenBank/DDBJ databases">
        <title>Draft genome of Bugula neritina, a colonial animal packing powerful symbionts and potential medicines.</title>
        <authorList>
            <person name="Rayko M."/>
        </authorList>
    </citation>
    <scope>NUCLEOTIDE SEQUENCE [LARGE SCALE GENOMIC DNA]</scope>
    <source>
        <strain evidence="2">Kwan_BN1</strain>
    </source>
</reference>
<dbReference type="AlphaFoldDB" id="A0A7J7KFH0"/>
<dbReference type="Proteomes" id="UP000593567">
    <property type="component" value="Unassembled WGS sequence"/>
</dbReference>
<feature type="compositionally biased region" description="Pro residues" evidence="1">
    <location>
        <begin position="368"/>
        <end position="385"/>
    </location>
</feature>
<feature type="compositionally biased region" description="Low complexity" evidence="1">
    <location>
        <begin position="344"/>
        <end position="367"/>
    </location>
</feature>
<evidence type="ECO:0000313" key="3">
    <source>
        <dbReference type="Proteomes" id="UP000593567"/>
    </source>
</evidence>
<dbReference type="Gene3D" id="1.25.10.10">
    <property type="entry name" value="Leucine-rich Repeat Variant"/>
    <property type="match status" value="1"/>
</dbReference>
<feature type="region of interest" description="Disordered" evidence="1">
    <location>
        <begin position="418"/>
        <end position="444"/>
    </location>
</feature>
<name>A0A7J7KFH0_BUGNE</name>